<dbReference type="Proteomes" id="UP000830116">
    <property type="component" value="Chromosome"/>
</dbReference>
<evidence type="ECO:0000313" key="3">
    <source>
        <dbReference type="EMBL" id="UOF02554.1"/>
    </source>
</evidence>
<feature type="domain" description="TfoX C-terminal" evidence="2">
    <location>
        <begin position="152"/>
        <end position="226"/>
    </location>
</feature>
<organism evidence="3 4">
    <name type="scientific">Bdellovibrio reynosensis</name>
    <dbReference type="NCBI Taxonomy" id="2835041"/>
    <lineage>
        <taxon>Bacteria</taxon>
        <taxon>Pseudomonadati</taxon>
        <taxon>Bdellovibrionota</taxon>
        <taxon>Bdellovibrionia</taxon>
        <taxon>Bdellovibrionales</taxon>
        <taxon>Pseudobdellovibrionaceae</taxon>
        <taxon>Bdellovibrio</taxon>
    </lineage>
</organism>
<evidence type="ECO:0000259" key="2">
    <source>
        <dbReference type="Pfam" id="PF04994"/>
    </source>
</evidence>
<dbReference type="PANTHER" id="PTHR36121">
    <property type="entry name" value="PROTEIN SXY"/>
    <property type="match status" value="1"/>
</dbReference>
<evidence type="ECO:0000313" key="4">
    <source>
        <dbReference type="Proteomes" id="UP000830116"/>
    </source>
</evidence>
<dbReference type="Pfam" id="PF04994">
    <property type="entry name" value="TfoX_C"/>
    <property type="match status" value="1"/>
</dbReference>
<name>A0ABY4CCP3_9BACT</name>
<evidence type="ECO:0000256" key="1">
    <source>
        <dbReference type="SAM" id="MobiDB-lite"/>
    </source>
</evidence>
<gene>
    <name evidence="3" type="ORF">MNR06_06260</name>
</gene>
<keyword evidence="4" id="KW-1185">Reference proteome</keyword>
<dbReference type="InterPro" id="IPR007077">
    <property type="entry name" value="TfoX_C"/>
</dbReference>
<reference evidence="3" key="1">
    <citation type="submission" date="2022-03" db="EMBL/GenBank/DDBJ databases">
        <title>Genome Identification and Characterization of new species Bdellovibrio reynosense LBG001 sp. nov. from a Mexico soil sample.</title>
        <authorList>
            <person name="Camilli A."/>
            <person name="Ajao Y."/>
            <person name="Guo X."/>
        </authorList>
    </citation>
    <scope>NUCLEOTIDE SEQUENCE</scope>
    <source>
        <strain evidence="3">LBG001</strain>
    </source>
</reference>
<feature type="compositionally biased region" description="Basic residues" evidence="1">
    <location>
        <begin position="241"/>
        <end position="254"/>
    </location>
</feature>
<feature type="region of interest" description="Disordered" evidence="1">
    <location>
        <begin position="109"/>
        <end position="132"/>
    </location>
</feature>
<dbReference type="Gene3D" id="1.10.150.20">
    <property type="entry name" value="5' to 3' exonuclease, C-terminal subdomain"/>
    <property type="match status" value="1"/>
</dbReference>
<feature type="compositionally biased region" description="Basic and acidic residues" evidence="1">
    <location>
        <begin position="122"/>
        <end position="132"/>
    </location>
</feature>
<accession>A0ABY4CCP3</accession>
<dbReference type="PANTHER" id="PTHR36121:SF1">
    <property type="entry name" value="PROTEIN SXY"/>
    <property type="match status" value="1"/>
</dbReference>
<sequence>MAKEPGELKWIEDLLPEHRYRRKSMFGGFAYYFDEKMMLLIFESKDKRWNGLMFPVEHDLQSPILKKFPELTPHMILPKWLYLPISTEGFDEVATEVIREALRPNSVWGSIPKPKNKKGKSKKQDEVSEKIDTRRPRMFSDEPVEDVLKKAKKISDLKNLGEVSEKQFAQVGITTAAQFIKLGWKKTIQKLAAHDPKHRHSLYAYALIGALTNTEFSRISDEEKAEARAFVKSLPREKKSPAKKKKVSKKSTKK</sequence>
<protein>
    <submittedName>
        <fullName evidence="3">TfoX/Sxy family protein</fullName>
    </submittedName>
</protein>
<dbReference type="InterPro" id="IPR047525">
    <property type="entry name" value="TfoX-like"/>
</dbReference>
<dbReference type="EMBL" id="CP093442">
    <property type="protein sequence ID" value="UOF02554.1"/>
    <property type="molecule type" value="Genomic_DNA"/>
</dbReference>
<feature type="region of interest" description="Disordered" evidence="1">
    <location>
        <begin position="232"/>
        <end position="254"/>
    </location>
</feature>
<proteinExistence type="predicted"/>
<dbReference type="RefSeq" id="WP_243540185.1">
    <property type="nucleotide sequence ID" value="NZ_CP093442.1"/>
</dbReference>